<dbReference type="SFLD" id="SFLDS00003">
    <property type="entry name" value="Haloacid_Dehalogenase"/>
    <property type="match status" value="1"/>
</dbReference>
<dbReference type="GO" id="GO:0008967">
    <property type="term" value="F:phosphoglycolate phosphatase activity"/>
    <property type="evidence" value="ECO:0007669"/>
    <property type="project" value="TreeGrafter"/>
</dbReference>
<dbReference type="InterPro" id="IPR050155">
    <property type="entry name" value="HAD-like_hydrolase_sf"/>
</dbReference>
<comment type="caution">
    <text evidence="1">The sequence shown here is derived from an EMBL/GenBank/DDBJ whole genome shotgun (WGS) entry which is preliminary data.</text>
</comment>
<dbReference type="InterPro" id="IPR022468">
    <property type="entry name" value="PhnX-like"/>
</dbReference>
<reference evidence="1" key="1">
    <citation type="submission" date="2012-02" db="EMBL/GenBank/DDBJ databases">
        <title>Whole genome shotgun sequence of Gordonia otitidis NBRC 100426.</title>
        <authorList>
            <person name="Yoshida I."/>
            <person name="Hosoyama A."/>
            <person name="Tsuchikane K."/>
            <person name="Katsumata H."/>
            <person name="Yamazaki S."/>
            <person name="Fujita N."/>
        </authorList>
    </citation>
    <scope>NUCLEOTIDE SEQUENCE [LARGE SCALE GENOMIC DNA]</scope>
    <source>
        <strain evidence="1">NBRC 100426</strain>
    </source>
</reference>
<dbReference type="Pfam" id="PF00702">
    <property type="entry name" value="Hydrolase"/>
    <property type="match status" value="1"/>
</dbReference>
<evidence type="ECO:0000313" key="2">
    <source>
        <dbReference type="Proteomes" id="UP000005038"/>
    </source>
</evidence>
<dbReference type="PANTHER" id="PTHR43434:SF19">
    <property type="entry name" value="PHOSPHONOACETALDEHYDE HYDROLASE"/>
    <property type="match status" value="1"/>
</dbReference>
<protein>
    <submittedName>
        <fullName evidence="1">Hydrolase</fullName>
    </submittedName>
</protein>
<organism evidence="1 2">
    <name type="scientific">Gordonia otitidis (strain DSM 44809 / CCUG 52243 / JCM 12355 / NBRC 100426 / IFM 10032)</name>
    <dbReference type="NCBI Taxonomy" id="1108044"/>
    <lineage>
        <taxon>Bacteria</taxon>
        <taxon>Bacillati</taxon>
        <taxon>Actinomycetota</taxon>
        <taxon>Actinomycetes</taxon>
        <taxon>Mycobacteriales</taxon>
        <taxon>Gordoniaceae</taxon>
        <taxon>Gordonia</taxon>
    </lineage>
</organism>
<proteinExistence type="predicted"/>
<dbReference type="InterPro" id="IPR023214">
    <property type="entry name" value="HAD_sf"/>
</dbReference>
<dbReference type="SFLD" id="SFLDG01129">
    <property type="entry name" value="C1.5:_HAD__Beta-PGM__Phosphata"/>
    <property type="match status" value="1"/>
</dbReference>
<dbReference type="Gene3D" id="3.40.50.1000">
    <property type="entry name" value="HAD superfamily/HAD-like"/>
    <property type="match status" value="1"/>
</dbReference>
<sequence length="227" mass="23405">MSDNQITLAALDMAGTTVADGGTVLAAFDAAAAAVGLPTEGPEHDEIRRYVLETMGQSKIIVFRHLVDGDEARAQAANAAFEKAYDAAIVDGAVAPIDGAAEAISELRNAGIKVALTTGFSASTQKLLIDSLGWHDIADLVIAPSETLRGRPYPDMILSALITLRVDDVRQVAVLGDTANDITSGIRAGAGIVAGVLTGAHDEDALRAAGATDVVTDIRAAATLFRN</sequence>
<dbReference type="SUPFAM" id="SSF56784">
    <property type="entry name" value="HAD-like"/>
    <property type="match status" value="1"/>
</dbReference>
<dbReference type="Proteomes" id="UP000005038">
    <property type="component" value="Unassembled WGS sequence"/>
</dbReference>
<evidence type="ECO:0000313" key="1">
    <source>
        <dbReference type="EMBL" id="GAB35725.1"/>
    </source>
</evidence>
<dbReference type="STRING" id="1108044.GOOTI_181_00180"/>
<name>H5TQG7_GORO1</name>
<dbReference type="RefSeq" id="WP_007239934.1">
    <property type="nucleotide sequence ID" value="NZ_BAFB01000181.1"/>
</dbReference>
<gene>
    <name evidence="1" type="ORF">GOOTI_181_00180</name>
</gene>
<dbReference type="EMBL" id="BAFB01000181">
    <property type="protein sequence ID" value="GAB35725.1"/>
    <property type="molecule type" value="Genomic_DNA"/>
</dbReference>
<dbReference type="PANTHER" id="PTHR43434">
    <property type="entry name" value="PHOSPHOGLYCOLATE PHOSPHATASE"/>
    <property type="match status" value="1"/>
</dbReference>
<keyword evidence="2" id="KW-1185">Reference proteome</keyword>
<dbReference type="GO" id="GO:0005829">
    <property type="term" value="C:cytosol"/>
    <property type="evidence" value="ECO:0007669"/>
    <property type="project" value="TreeGrafter"/>
</dbReference>
<accession>H5TQG7</accession>
<keyword evidence="1" id="KW-0378">Hydrolase</keyword>
<dbReference type="InterPro" id="IPR036412">
    <property type="entry name" value="HAD-like_sf"/>
</dbReference>
<dbReference type="OrthoDB" id="5504491at2"/>
<dbReference type="GO" id="GO:0006281">
    <property type="term" value="P:DNA repair"/>
    <property type="evidence" value="ECO:0007669"/>
    <property type="project" value="TreeGrafter"/>
</dbReference>
<dbReference type="AlphaFoldDB" id="H5TQG7"/>
<dbReference type="NCBIfam" id="TIGR03351">
    <property type="entry name" value="PhnX-like"/>
    <property type="match status" value="1"/>
</dbReference>